<keyword evidence="4" id="KW-1185">Reference proteome</keyword>
<evidence type="ECO:0000256" key="1">
    <source>
        <dbReference type="SAM" id="MobiDB-lite"/>
    </source>
</evidence>
<feature type="signal peptide" evidence="2">
    <location>
        <begin position="1"/>
        <end position="26"/>
    </location>
</feature>
<evidence type="ECO:0000313" key="3">
    <source>
        <dbReference type="EMBL" id="KAG6515322.1"/>
    </source>
</evidence>
<proteinExistence type="predicted"/>
<evidence type="ECO:0000313" key="4">
    <source>
        <dbReference type="Proteomes" id="UP000734854"/>
    </source>
</evidence>
<dbReference type="PANTHER" id="PTHR32467:SF97">
    <property type="entry name" value="ETHYLENE-RESPONSIVE TRANSCRIPTION FACTOR WRI1"/>
    <property type="match status" value="1"/>
</dbReference>
<feature type="compositionally biased region" description="Low complexity" evidence="1">
    <location>
        <begin position="67"/>
        <end position="84"/>
    </location>
</feature>
<feature type="compositionally biased region" description="Basic and acidic residues" evidence="1">
    <location>
        <begin position="100"/>
        <end position="114"/>
    </location>
</feature>
<dbReference type="Proteomes" id="UP000734854">
    <property type="component" value="Unassembled WGS sequence"/>
</dbReference>
<feature type="compositionally biased region" description="Basic residues" evidence="1">
    <location>
        <begin position="115"/>
        <end position="128"/>
    </location>
</feature>
<name>A0A8J5GY72_ZINOF</name>
<dbReference type="PANTHER" id="PTHR32467">
    <property type="entry name" value="AP2-LIKE ETHYLENE-RESPONSIVE TRANSCRIPTION FACTOR"/>
    <property type="match status" value="1"/>
</dbReference>
<evidence type="ECO:0000256" key="2">
    <source>
        <dbReference type="SAM" id="SignalP"/>
    </source>
</evidence>
<comment type="caution">
    <text evidence="3">The sequence shown here is derived from an EMBL/GenBank/DDBJ whole genome shotgun (WGS) entry which is preliminary data.</text>
</comment>
<reference evidence="3 4" key="1">
    <citation type="submission" date="2020-08" db="EMBL/GenBank/DDBJ databases">
        <title>Plant Genome Project.</title>
        <authorList>
            <person name="Zhang R.-G."/>
        </authorList>
    </citation>
    <scope>NUCLEOTIDE SEQUENCE [LARGE SCALE GENOMIC DNA]</scope>
    <source>
        <tissue evidence="3">Rhizome</tissue>
    </source>
</reference>
<keyword evidence="2" id="KW-0732">Signal</keyword>
<gene>
    <name evidence="3" type="ORF">ZIOFF_025714</name>
</gene>
<organism evidence="3 4">
    <name type="scientific">Zingiber officinale</name>
    <name type="common">Ginger</name>
    <name type="synonym">Amomum zingiber</name>
    <dbReference type="NCBI Taxonomy" id="94328"/>
    <lineage>
        <taxon>Eukaryota</taxon>
        <taxon>Viridiplantae</taxon>
        <taxon>Streptophyta</taxon>
        <taxon>Embryophyta</taxon>
        <taxon>Tracheophyta</taxon>
        <taxon>Spermatophyta</taxon>
        <taxon>Magnoliopsida</taxon>
        <taxon>Liliopsida</taxon>
        <taxon>Zingiberales</taxon>
        <taxon>Zingiberaceae</taxon>
        <taxon>Zingiber</taxon>
    </lineage>
</organism>
<dbReference type="EMBL" id="JACMSC010000007">
    <property type="protein sequence ID" value="KAG6515322.1"/>
    <property type="molecule type" value="Genomic_DNA"/>
</dbReference>
<protein>
    <submittedName>
        <fullName evidence="3">Uncharacterized protein</fullName>
    </submittedName>
</protein>
<accession>A0A8J5GY72</accession>
<sequence length="162" mass="17815">MPARLPSTIVGRLSLAASCCPSLVAAHHPPSDDLLSPPQMFVAAHRPPFDELGSSITNQFFQISKSMASCPSTTSSSSSSSSPSNVFQVTKSRRPRLTKKASDSEEEKKNLDNGKRKRSSSFRGVTRHTRTGRFEARLWDKNPLQNKKGKTRLLQGQLKGFT</sequence>
<feature type="chain" id="PRO_5035258332" evidence="2">
    <location>
        <begin position="27"/>
        <end position="162"/>
    </location>
</feature>
<dbReference type="AlphaFoldDB" id="A0A8J5GY72"/>
<feature type="region of interest" description="Disordered" evidence="1">
    <location>
        <begin position="67"/>
        <end position="128"/>
    </location>
</feature>